<dbReference type="EMBL" id="KZ061293">
    <property type="protein sequence ID" value="PIO11142.1"/>
    <property type="molecule type" value="Genomic_DNA"/>
</dbReference>
<gene>
    <name evidence="2" type="ORF">AB205_0109020</name>
</gene>
<sequence>MSMVLSPRCTDLCWGGKAASSTLANCWGGTTHTSSPFSPCICCWEVIGTFSPWASETATGVEQRSWTLCPVASTSAGDTAVGAGQSKVKFGPNTSSSAGGSSGCSSSAEKSIKSPISITGVWG</sequence>
<protein>
    <submittedName>
        <fullName evidence="2">Uncharacterized protein</fullName>
    </submittedName>
</protein>
<feature type="region of interest" description="Disordered" evidence="1">
    <location>
        <begin position="83"/>
        <end position="123"/>
    </location>
</feature>
<organism evidence="2 3">
    <name type="scientific">Aquarana catesbeiana</name>
    <name type="common">American bullfrog</name>
    <name type="synonym">Rana catesbeiana</name>
    <dbReference type="NCBI Taxonomy" id="8400"/>
    <lineage>
        <taxon>Eukaryota</taxon>
        <taxon>Metazoa</taxon>
        <taxon>Chordata</taxon>
        <taxon>Craniata</taxon>
        <taxon>Vertebrata</taxon>
        <taxon>Euteleostomi</taxon>
        <taxon>Amphibia</taxon>
        <taxon>Batrachia</taxon>
        <taxon>Anura</taxon>
        <taxon>Neobatrachia</taxon>
        <taxon>Ranoidea</taxon>
        <taxon>Ranidae</taxon>
        <taxon>Aquarana</taxon>
    </lineage>
</organism>
<evidence type="ECO:0000256" key="1">
    <source>
        <dbReference type="SAM" id="MobiDB-lite"/>
    </source>
</evidence>
<evidence type="ECO:0000313" key="3">
    <source>
        <dbReference type="Proteomes" id="UP000228934"/>
    </source>
</evidence>
<accession>A0A2G9Q6B0</accession>
<name>A0A2G9Q6B0_AQUCT</name>
<feature type="compositionally biased region" description="Low complexity" evidence="1">
    <location>
        <begin position="95"/>
        <end position="123"/>
    </location>
</feature>
<keyword evidence="3" id="KW-1185">Reference proteome</keyword>
<reference evidence="3" key="1">
    <citation type="journal article" date="2017" name="Nat. Commun.">
        <title>The North American bullfrog draft genome provides insight into hormonal regulation of long noncoding RNA.</title>
        <authorList>
            <person name="Hammond S.A."/>
            <person name="Warren R.L."/>
            <person name="Vandervalk B.P."/>
            <person name="Kucuk E."/>
            <person name="Khan H."/>
            <person name="Gibb E.A."/>
            <person name="Pandoh P."/>
            <person name="Kirk H."/>
            <person name="Zhao Y."/>
            <person name="Jones M."/>
            <person name="Mungall A.J."/>
            <person name="Coope R."/>
            <person name="Pleasance S."/>
            <person name="Moore R.A."/>
            <person name="Holt R.A."/>
            <person name="Round J.M."/>
            <person name="Ohora S."/>
            <person name="Walle B.V."/>
            <person name="Veldhoen N."/>
            <person name="Helbing C.C."/>
            <person name="Birol I."/>
        </authorList>
    </citation>
    <scope>NUCLEOTIDE SEQUENCE [LARGE SCALE GENOMIC DNA]</scope>
</reference>
<dbReference type="Proteomes" id="UP000228934">
    <property type="component" value="Unassembled WGS sequence"/>
</dbReference>
<dbReference type="AlphaFoldDB" id="A0A2G9Q6B0"/>
<proteinExistence type="predicted"/>
<evidence type="ECO:0000313" key="2">
    <source>
        <dbReference type="EMBL" id="PIO11142.1"/>
    </source>
</evidence>